<dbReference type="PROSITE" id="PS50113">
    <property type="entry name" value="PAC"/>
    <property type="match status" value="1"/>
</dbReference>
<evidence type="ECO:0000259" key="14">
    <source>
        <dbReference type="PROSITE" id="PS50109"/>
    </source>
</evidence>
<dbReference type="CDD" id="cd00082">
    <property type="entry name" value="HisKA"/>
    <property type="match status" value="1"/>
</dbReference>
<organism evidence="18 19">
    <name type="scientific">Candidatus Chisholmbacteria bacterium RIFCSPHIGHO2_01_FULL_49_18</name>
    <dbReference type="NCBI Taxonomy" id="1797590"/>
    <lineage>
        <taxon>Bacteria</taxon>
        <taxon>Candidatus Chisholmiibacteriota</taxon>
    </lineage>
</organism>
<keyword evidence="6 13" id="KW-0812">Transmembrane</keyword>
<dbReference type="InterPro" id="IPR003661">
    <property type="entry name" value="HisK_dim/P_dom"/>
</dbReference>
<dbReference type="GO" id="GO:0005524">
    <property type="term" value="F:ATP binding"/>
    <property type="evidence" value="ECO:0007669"/>
    <property type="project" value="UniProtKB-KW"/>
</dbReference>
<feature type="transmembrane region" description="Helical" evidence="13">
    <location>
        <begin position="20"/>
        <end position="42"/>
    </location>
</feature>
<dbReference type="InterPro" id="IPR000014">
    <property type="entry name" value="PAS"/>
</dbReference>
<comment type="catalytic activity">
    <reaction evidence="1">
        <text>ATP + protein L-histidine = ADP + protein N-phospho-L-histidine.</text>
        <dbReference type="EC" id="2.7.13.3"/>
    </reaction>
</comment>
<feature type="domain" description="PAS" evidence="15">
    <location>
        <begin position="399"/>
        <end position="444"/>
    </location>
</feature>
<dbReference type="PANTHER" id="PTHR42878">
    <property type="entry name" value="TWO-COMPONENT HISTIDINE KINASE"/>
    <property type="match status" value="1"/>
</dbReference>
<evidence type="ECO:0000256" key="12">
    <source>
        <dbReference type="ARBA" id="ARBA00023136"/>
    </source>
</evidence>
<comment type="subcellular location">
    <subcellularLocation>
        <location evidence="2">Membrane</location>
        <topology evidence="2">Multi-pass membrane protein</topology>
    </subcellularLocation>
</comment>
<evidence type="ECO:0000256" key="10">
    <source>
        <dbReference type="ARBA" id="ARBA00022989"/>
    </source>
</evidence>
<dbReference type="InterPro" id="IPR035965">
    <property type="entry name" value="PAS-like_dom_sf"/>
</dbReference>
<dbReference type="SUPFAM" id="SSF55874">
    <property type="entry name" value="ATPase domain of HSP90 chaperone/DNA topoisomerase II/histidine kinase"/>
    <property type="match status" value="1"/>
</dbReference>
<dbReference type="SMART" id="SM00304">
    <property type="entry name" value="HAMP"/>
    <property type="match status" value="1"/>
</dbReference>
<dbReference type="InterPro" id="IPR003594">
    <property type="entry name" value="HATPase_dom"/>
</dbReference>
<comment type="caution">
    <text evidence="18">The sequence shown here is derived from an EMBL/GenBank/DDBJ whole genome shotgun (WGS) entry which is preliminary data.</text>
</comment>
<evidence type="ECO:0000259" key="15">
    <source>
        <dbReference type="PROSITE" id="PS50112"/>
    </source>
</evidence>
<dbReference type="InterPro" id="IPR050351">
    <property type="entry name" value="BphY/WalK/GraS-like"/>
</dbReference>
<keyword evidence="10 13" id="KW-1133">Transmembrane helix</keyword>
<name>A0A1G1VPM4_9BACT</name>
<evidence type="ECO:0000256" key="11">
    <source>
        <dbReference type="ARBA" id="ARBA00023012"/>
    </source>
</evidence>
<keyword evidence="5" id="KW-0808">Transferase</keyword>
<gene>
    <name evidence="18" type="ORF">A2785_00550</name>
</gene>
<dbReference type="Pfam" id="PF02518">
    <property type="entry name" value="HATPase_c"/>
    <property type="match status" value="1"/>
</dbReference>
<dbReference type="SUPFAM" id="SSF47384">
    <property type="entry name" value="Homodimeric domain of signal transducing histidine kinase"/>
    <property type="match status" value="1"/>
</dbReference>
<dbReference type="SUPFAM" id="SSF158472">
    <property type="entry name" value="HAMP domain-like"/>
    <property type="match status" value="1"/>
</dbReference>
<dbReference type="InterPro" id="IPR005467">
    <property type="entry name" value="His_kinase_dom"/>
</dbReference>
<dbReference type="InterPro" id="IPR036890">
    <property type="entry name" value="HATPase_C_sf"/>
</dbReference>
<evidence type="ECO:0000256" key="1">
    <source>
        <dbReference type="ARBA" id="ARBA00000085"/>
    </source>
</evidence>
<feature type="domain" description="HAMP" evidence="17">
    <location>
        <begin position="321"/>
        <end position="373"/>
    </location>
</feature>
<dbReference type="Pfam" id="PF13426">
    <property type="entry name" value="PAS_9"/>
    <property type="match status" value="1"/>
</dbReference>
<dbReference type="GO" id="GO:0007234">
    <property type="term" value="P:osmosensory signaling via phosphorelay pathway"/>
    <property type="evidence" value="ECO:0007669"/>
    <property type="project" value="TreeGrafter"/>
</dbReference>
<evidence type="ECO:0000256" key="4">
    <source>
        <dbReference type="ARBA" id="ARBA00022553"/>
    </source>
</evidence>
<dbReference type="FunFam" id="1.10.287.130:FF:000001">
    <property type="entry name" value="Two-component sensor histidine kinase"/>
    <property type="match status" value="1"/>
</dbReference>
<keyword evidence="4" id="KW-0597">Phosphoprotein</keyword>
<keyword evidence="11" id="KW-0902">Two-component regulatory system</keyword>
<dbReference type="EC" id="2.7.13.3" evidence="3"/>
<dbReference type="InterPro" id="IPR000700">
    <property type="entry name" value="PAS-assoc_C"/>
</dbReference>
<feature type="domain" description="PAC" evidence="16">
    <location>
        <begin position="471"/>
        <end position="525"/>
    </location>
</feature>
<dbReference type="NCBIfam" id="TIGR00229">
    <property type="entry name" value="sensory_box"/>
    <property type="match status" value="1"/>
</dbReference>
<dbReference type="CDD" id="cd00130">
    <property type="entry name" value="PAS"/>
    <property type="match status" value="1"/>
</dbReference>
<evidence type="ECO:0000256" key="3">
    <source>
        <dbReference type="ARBA" id="ARBA00012438"/>
    </source>
</evidence>
<dbReference type="GO" id="GO:0000155">
    <property type="term" value="F:phosphorelay sensor kinase activity"/>
    <property type="evidence" value="ECO:0007669"/>
    <property type="project" value="InterPro"/>
</dbReference>
<evidence type="ECO:0000256" key="7">
    <source>
        <dbReference type="ARBA" id="ARBA00022741"/>
    </source>
</evidence>
<evidence type="ECO:0000259" key="16">
    <source>
        <dbReference type="PROSITE" id="PS50113"/>
    </source>
</evidence>
<dbReference type="PROSITE" id="PS50109">
    <property type="entry name" value="HIS_KIN"/>
    <property type="match status" value="1"/>
</dbReference>
<dbReference type="EMBL" id="MHCI01000003">
    <property type="protein sequence ID" value="OGY17346.1"/>
    <property type="molecule type" value="Genomic_DNA"/>
</dbReference>
<evidence type="ECO:0000313" key="18">
    <source>
        <dbReference type="EMBL" id="OGY17346.1"/>
    </source>
</evidence>
<dbReference type="InterPro" id="IPR036097">
    <property type="entry name" value="HisK_dim/P_sf"/>
</dbReference>
<dbReference type="Pfam" id="PF00672">
    <property type="entry name" value="HAMP"/>
    <property type="match status" value="1"/>
</dbReference>
<dbReference type="GO" id="GO:0000156">
    <property type="term" value="F:phosphorelay response regulator activity"/>
    <property type="evidence" value="ECO:0007669"/>
    <property type="project" value="TreeGrafter"/>
</dbReference>
<dbReference type="SMART" id="SM00388">
    <property type="entry name" value="HisKA"/>
    <property type="match status" value="1"/>
</dbReference>
<dbReference type="SMART" id="SM00086">
    <property type="entry name" value="PAC"/>
    <property type="match status" value="1"/>
</dbReference>
<dbReference type="Gene3D" id="1.10.287.130">
    <property type="match status" value="1"/>
</dbReference>
<dbReference type="SMART" id="SM00091">
    <property type="entry name" value="PAS"/>
    <property type="match status" value="1"/>
</dbReference>
<evidence type="ECO:0000256" key="5">
    <source>
        <dbReference type="ARBA" id="ARBA00022679"/>
    </source>
</evidence>
<dbReference type="InterPro" id="IPR004358">
    <property type="entry name" value="Sig_transdc_His_kin-like_C"/>
</dbReference>
<dbReference type="PROSITE" id="PS50112">
    <property type="entry name" value="PAS"/>
    <property type="match status" value="1"/>
</dbReference>
<dbReference type="CDD" id="cd06225">
    <property type="entry name" value="HAMP"/>
    <property type="match status" value="1"/>
</dbReference>
<dbReference type="Gene3D" id="6.10.340.10">
    <property type="match status" value="1"/>
</dbReference>
<reference evidence="18 19" key="1">
    <citation type="journal article" date="2016" name="Nat. Commun.">
        <title>Thousands of microbial genomes shed light on interconnected biogeochemical processes in an aquifer system.</title>
        <authorList>
            <person name="Anantharaman K."/>
            <person name="Brown C.T."/>
            <person name="Hug L.A."/>
            <person name="Sharon I."/>
            <person name="Castelle C.J."/>
            <person name="Probst A.J."/>
            <person name="Thomas B.C."/>
            <person name="Singh A."/>
            <person name="Wilkins M.J."/>
            <person name="Karaoz U."/>
            <person name="Brodie E.L."/>
            <person name="Williams K.H."/>
            <person name="Hubbard S.S."/>
            <person name="Banfield J.F."/>
        </authorList>
    </citation>
    <scope>NUCLEOTIDE SEQUENCE [LARGE SCALE GENOMIC DNA]</scope>
</reference>
<dbReference type="GO" id="GO:0030295">
    <property type="term" value="F:protein kinase activator activity"/>
    <property type="evidence" value="ECO:0007669"/>
    <property type="project" value="TreeGrafter"/>
</dbReference>
<keyword evidence="8" id="KW-0418">Kinase</keyword>
<dbReference type="AlphaFoldDB" id="A0A1G1VPM4"/>
<dbReference type="PANTHER" id="PTHR42878:SF7">
    <property type="entry name" value="SENSOR HISTIDINE KINASE GLRK"/>
    <property type="match status" value="1"/>
</dbReference>
<dbReference type="FunFam" id="3.30.565.10:FF:000006">
    <property type="entry name" value="Sensor histidine kinase WalK"/>
    <property type="match status" value="1"/>
</dbReference>
<dbReference type="InterPro" id="IPR001610">
    <property type="entry name" value="PAC"/>
</dbReference>
<dbReference type="Pfam" id="PF00512">
    <property type="entry name" value="HisKA"/>
    <property type="match status" value="1"/>
</dbReference>
<dbReference type="PROSITE" id="PS50885">
    <property type="entry name" value="HAMP"/>
    <property type="match status" value="1"/>
</dbReference>
<evidence type="ECO:0000259" key="17">
    <source>
        <dbReference type="PROSITE" id="PS50885"/>
    </source>
</evidence>
<dbReference type="Gene3D" id="3.30.565.10">
    <property type="entry name" value="Histidine kinase-like ATPase, C-terminal domain"/>
    <property type="match status" value="1"/>
</dbReference>
<feature type="domain" description="Histidine kinase" evidence="14">
    <location>
        <begin position="529"/>
        <end position="748"/>
    </location>
</feature>
<evidence type="ECO:0000256" key="8">
    <source>
        <dbReference type="ARBA" id="ARBA00022777"/>
    </source>
</evidence>
<dbReference type="Proteomes" id="UP000179069">
    <property type="component" value="Unassembled WGS sequence"/>
</dbReference>
<evidence type="ECO:0000313" key="19">
    <source>
        <dbReference type="Proteomes" id="UP000179069"/>
    </source>
</evidence>
<evidence type="ECO:0000256" key="9">
    <source>
        <dbReference type="ARBA" id="ARBA00022840"/>
    </source>
</evidence>
<proteinExistence type="predicted"/>
<protein>
    <recommendedName>
        <fullName evidence="3">histidine kinase</fullName>
        <ecNumber evidence="3">2.7.13.3</ecNumber>
    </recommendedName>
</protein>
<dbReference type="PRINTS" id="PR00344">
    <property type="entry name" value="BCTRLSENSOR"/>
</dbReference>
<keyword evidence="9" id="KW-0067">ATP-binding</keyword>
<sequence>MQEPAPQPKKRRIKFHSIRIKLTLAIMFLLIPVVSLISILSFRNAQTLLRERISEQVETVISARQDRINDWVNRSLRLGTLLSQDPELQALLIRQNKQGTNPISAELSVFLEKRREQYPEIQAVSVVSPSATASASTETDLPSMPKFGDGDLAQSAIPMLYESSGGYFVSSRVFSQGTLIGTAVINLNADAINGILKDYSGLGGSGEIILSRKDAGEVVFLNHPRSLLNLDGQYRLSITDNPGIPEVLAAQHLTGPEISTDYRQVEVVTAYRYFPVMGWGLIAKIDTSEAFAPIERLKLELIQVSLLTLILFFLVAFMVSRSITTPLHKLHLGTEKVGKGEWDYDLDIHTGDEVEQLADEFATMAKELKGLYTGLEQKVEERTVELQKEKDTSEKLAQDLQKFQLAVENVHDQIIITDPEGHIIYANRVIENNTGFTRKEILGKKPGELWGGHMDKKFYARMWKTIKEKKKVWEGELTNTRKNGETYIAALSIAPINDKEGIVRFFVGIERDVTVEKEIDRMKTEFISVASHQLRTPLSAIKWFTEMLLSEDAGKLTAEQQKFLQQVYRSNERMIELVNALLNVSRIEQGRIAIDPKPTNLTALVNEVLTELEPKIQEKKLNIVMSKHERLPKISVDQKLIRQVYANLLSNAVKYTPEKGEISILISKKGDEVISQIRDTGYGIPIDQQSRVFTKFFRADNILKVSAEGTGLGLYIVKSVVESSGGKILFQSEEGKGSTFWFTLPVSGMKPRKGERSLEEAKL</sequence>
<keyword evidence="7" id="KW-0547">Nucleotide-binding</keyword>
<dbReference type="SMART" id="SM00387">
    <property type="entry name" value="HATPase_c"/>
    <property type="match status" value="1"/>
</dbReference>
<dbReference type="GO" id="GO:0016020">
    <property type="term" value="C:membrane"/>
    <property type="evidence" value="ECO:0007669"/>
    <property type="project" value="UniProtKB-SubCell"/>
</dbReference>
<dbReference type="InterPro" id="IPR003660">
    <property type="entry name" value="HAMP_dom"/>
</dbReference>
<dbReference type="SUPFAM" id="SSF55785">
    <property type="entry name" value="PYP-like sensor domain (PAS domain)"/>
    <property type="match status" value="1"/>
</dbReference>
<accession>A0A1G1VPM4</accession>
<evidence type="ECO:0000256" key="2">
    <source>
        <dbReference type="ARBA" id="ARBA00004141"/>
    </source>
</evidence>
<keyword evidence="12 13" id="KW-0472">Membrane</keyword>
<dbReference type="Gene3D" id="3.30.450.20">
    <property type="entry name" value="PAS domain"/>
    <property type="match status" value="1"/>
</dbReference>
<evidence type="ECO:0000256" key="6">
    <source>
        <dbReference type="ARBA" id="ARBA00022692"/>
    </source>
</evidence>
<evidence type="ECO:0000256" key="13">
    <source>
        <dbReference type="SAM" id="Phobius"/>
    </source>
</evidence>